<reference evidence="3" key="2">
    <citation type="submission" date="2020-10" db="EMBL/GenBank/DDBJ databases">
        <title>Mucilaginibacter sp. nov., isolated from soil.</title>
        <authorList>
            <person name="Jeon C.O."/>
        </authorList>
    </citation>
    <scope>NUCLEOTIDE SEQUENCE</scope>
    <source>
        <strain evidence="3">R11</strain>
    </source>
</reference>
<feature type="domain" description="Anti-sigma K factor RskA C-terminal" evidence="2">
    <location>
        <begin position="108"/>
        <end position="260"/>
    </location>
</feature>
<keyword evidence="1" id="KW-0812">Transmembrane</keyword>
<dbReference type="InterPro" id="IPR018764">
    <property type="entry name" value="RskA_C"/>
</dbReference>
<protein>
    <recommendedName>
        <fullName evidence="2">Anti-sigma K factor RskA C-terminal domain-containing protein</fullName>
    </recommendedName>
</protein>
<dbReference type="GO" id="GO:0005886">
    <property type="term" value="C:plasma membrane"/>
    <property type="evidence" value="ECO:0007669"/>
    <property type="project" value="InterPro"/>
</dbReference>
<proteinExistence type="predicted"/>
<gene>
    <name evidence="3" type="ORF">GSY63_05425</name>
</gene>
<dbReference type="GO" id="GO:0006417">
    <property type="term" value="P:regulation of translation"/>
    <property type="evidence" value="ECO:0007669"/>
    <property type="project" value="TreeGrafter"/>
</dbReference>
<dbReference type="PANTHER" id="PTHR37461:SF1">
    <property type="entry name" value="ANTI-SIGMA-K FACTOR RSKA"/>
    <property type="match status" value="1"/>
</dbReference>
<keyword evidence="1" id="KW-0472">Membrane</keyword>
<dbReference type="PANTHER" id="PTHR37461">
    <property type="entry name" value="ANTI-SIGMA-K FACTOR RSKA"/>
    <property type="match status" value="1"/>
</dbReference>
<evidence type="ECO:0000313" key="3">
    <source>
        <dbReference type="EMBL" id="NCD68790.1"/>
    </source>
</evidence>
<keyword evidence="1" id="KW-1133">Transmembrane helix</keyword>
<comment type="caution">
    <text evidence="3">The sequence shown here is derived from an EMBL/GenBank/DDBJ whole genome shotgun (WGS) entry which is preliminary data.</text>
</comment>
<name>A0A965ZDJ8_9SPHI</name>
<dbReference type="InterPro" id="IPR051474">
    <property type="entry name" value="Anti-sigma-K/W_factor"/>
</dbReference>
<dbReference type="Proteomes" id="UP000638732">
    <property type="component" value="Unassembled WGS sequence"/>
</dbReference>
<dbReference type="GO" id="GO:0016989">
    <property type="term" value="F:sigma factor antagonist activity"/>
    <property type="evidence" value="ECO:0007669"/>
    <property type="project" value="TreeGrafter"/>
</dbReference>
<organism evidence="3 4">
    <name type="scientific">Mucilaginibacter agri</name>
    <dbReference type="NCBI Taxonomy" id="2695265"/>
    <lineage>
        <taxon>Bacteria</taxon>
        <taxon>Pseudomonadati</taxon>
        <taxon>Bacteroidota</taxon>
        <taxon>Sphingobacteriia</taxon>
        <taxon>Sphingobacteriales</taxon>
        <taxon>Sphingobacteriaceae</taxon>
        <taxon>Mucilaginibacter</taxon>
    </lineage>
</organism>
<dbReference type="Pfam" id="PF10099">
    <property type="entry name" value="RskA_C"/>
    <property type="match status" value="1"/>
</dbReference>
<accession>A0A965ZDJ8</accession>
<keyword evidence="4" id="KW-1185">Reference proteome</keyword>
<evidence type="ECO:0000313" key="4">
    <source>
        <dbReference type="Proteomes" id="UP000638732"/>
    </source>
</evidence>
<dbReference type="AlphaFoldDB" id="A0A965ZDJ8"/>
<dbReference type="RefSeq" id="WP_166584807.1">
    <property type="nucleotide sequence ID" value="NZ_WWEO01000039.1"/>
</dbReference>
<sequence>MESGILELYVLGEVNPSEKHQVEEMALQHPAIKAELDAIEKSMELYAVFNAIEPSDNLRDKVLNSLVTNLGDDRTFKPRTTHATEKQEAKVIELAQQKSINFYKYAFAACLALLILSVATLFAIYNKLENVNSQLVTMELQTQKFSNRVNLMDHQLHIFRDPSFKIIKLDGTPKSPKSALAVAWSPSKQQVMIDLSRMKLPANDDQHSYQLWALVDGKPIDLGVFNATNDSTGMIQMKSIDRAQAFAVTLEPRGGQPTPTMDNLMLVGKTE</sequence>
<evidence type="ECO:0000259" key="2">
    <source>
        <dbReference type="Pfam" id="PF10099"/>
    </source>
</evidence>
<feature type="transmembrane region" description="Helical" evidence="1">
    <location>
        <begin position="105"/>
        <end position="125"/>
    </location>
</feature>
<reference evidence="3" key="1">
    <citation type="submission" date="2020-01" db="EMBL/GenBank/DDBJ databases">
        <authorList>
            <person name="Seo Y.L."/>
        </authorList>
    </citation>
    <scope>NUCLEOTIDE SEQUENCE</scope>
    <source>
        <strain evidence="3">R11</strain>
    </source>
</reference>
<dbReference type="EMBL" id="WWEO01000039">
    <property type="protein sequence ID" value="NCD68790.1"/>
    <property type="molecule type" value="Genomic_DNA"/>
</dbReference>
<evidence type="ECO:0000256" key="1">
    <source>
        <dbReference type="SAM" id="Phobius"/>
    </source>
</evidence>